<gene>
    <name evidence="2" type="primary">MRPS34</name>
    <name evidence="2" type="synonym">mrps34</name>
</gene>
<dbReference type="FunCoup" id="H2M892">
    <property type="interactions" value="464"/>
</dbReference>
<dbReference type="GO" id="GO:0005763">
    <property type="term" value="C:mitochondrial small ribosomal subunit"/>
    <property type="evidence" value="ECO:0000318"/>
    <property type="project" value="GO_Central"/>
</dbReference>
<dbReference type="Ensembl" id="ENSORLT00000014705.2">
    <property type="protein sequence ID" value="ENSORLP00000014704.2"/>
    <property type="gene ID" value="ENSORLG00000011731.2"/>
</dbReference>
<dbReference type="GeneTree" id="ENSGT00390000008964"/>
<keyword evidence="3" id="KW-1185">Reference proteome</keyword>
<proteinExistence type="predicted"/>
<dbReference type="eggNOG" id="ENOG502QSI0">
    <property type="taxonomic scope" value="Eukaryota"/>
</dbReference>
<organism evidence="2 3">
    <name type="scientific">Oryzias latipes</name>
    <name type="common">Japanese rice fish</name>
    <name type="synonym">Japanese killifish</name>
    <dbReference type="NCBI Taxonomy" id="8090"/>
    <lineage>
        <taxon>Eukaryota</taxon>
        <taxon>Metazoa</taxon>
        <taxon>Chordata</taxon>
        <taxon>Craniata</taxon>
        <taxon>Vertebrata</taxon>
        <taxon>Euteleostomi</taxon>
        <taxon>Actinopterygii</taxon>
        <taxon>Neopterygii</taxon>
        <taxon>Teleostei</taxon>
        <taxon>Neoteleostei</taxon>
        <taxon>Acanthomorphata</taxon>
        <taxon>Ovalentaria</taxon>
        <taxon>Atherinomorphae</taxon>
        <taxon>Beloniformes</taxon>
        <taxon>Adrianichthyidae</taxon>
        <taxon>Oryziinae</taxon>
        <taxon>Oryzias</taxon>
    </lineage>
</organism>
<dbReference type="GO" id="GO:0032543">
    <property type="term" value="P:mitochondrial translation"/>
    <property type="evidence" value="ECO:0000318"/>
    <property type="project" value="GO_Central"/>
</dbReference>
<evidence type="ECO:0000313" key="3">
    <source>
        <dbReference type="Proteomes" id="UP000001038"/>
    </source>
</evidence>
<accession>H2M892</accession>
<dbReference type="STRING" id="8090.ENSORLP00000014704"/>
<protein>
    <submittedName>
        <fullName evidence="2">Mitochondrial ribosomal protein S34</fullName>
    </submittedName>
</protein>
<dbReference type="Bgee" id="ENSORLG00000011731">
    <property type="expression patterns" value="Expressed in testis and 14 other cell types or tissues"/>
</dbReference>
<keyword evidence="1" id="KW-0732">Signal</keyword>
<sequence>MLIFLFVLHSANVQLGGGGHASHHFCGKRIQTYRYPFSGTLCNMAKKKRLRLIAEMARKIRAYRELKSRPRESQKYALDHETMRRPLTGKMLPVLAWQDVRRESRLFSLLAGMRLFGVGRMFTRKSWLEDHNEPSFWQITKVKVDYTAENMDHGKAWGVLTYKGKKESEMKEVDKVMYHDWRLIPKHMEQQFKDFEPLPEPPVRHVPYPPLLRAMMLAHRKTGGSTVLDEPALPLQRDVVLNKDYFRRQEKERRSKEGTAV</sequence>
<dbReference type="GO" id="GO:0003735">
    <property type="term" value="F:structural constituent of ribosome"/>
    <property type="evidence" value="ECO:0000318"/>
    <property type="project" value="GO_Central"/>
</dbReference>
<name>H2M892_ORYLA</name>
<evidence type="ECO:0000256" key="1">
    <source>
        <dbReference type="SAM" id="SignalP"/>
    </source>
</evidence>
<dbReference type="Proteomes" id="UP000001038">
    <property type="component" value="Chromosome 8"/>
</dbReference>
<evidence type="ECO:0000313" key="2">
    <source>
        <dbReference type="Ensembl" id="ENSORLP00000014704.2"/>
    </source>
</evidence>
<dbReference type="InParanoid" id="H2M892"/>
<reference evidence="2" key="2">
    <citation type="submission" date="2025-08" db="UniProtKB">
        <authorList>
            <consortium name="Ensembl"/>
        </authorList>
    </citation>
    <scope>IDENTIFICATION</scope>
    <source>
        <strain evidence="2">Hd-rR</strain>
    </source>
</reference>
<feature type="chain" id="PRO_5017385947" evidence="1">
    <location>
        <begin position="19"/>
        <end position="261"/>
    </location>
</feature>
<dbReference type="InterPro" id="IPR032053">
    <property type="entry name" value="Ribosomal_mS34"/>
</dbReference>
<dbReference type="HOGENOM" id="CLU_116794_0_0_1"/>
<reference evidence="2 3" key="1">
    <citation type="journal article" date="2007" name="Nature">
        <title>The medaka draft genome and insights into vertebrate genome evolution.</title>
        <authorList>
            <person name="Kasahara M."/>
            <person name="Naruse K."/>
            <person name="Sasaki S."/>
            <person name="Nakatani Y."/>
            <person name="Qu W."/>
            <person name="Ahsan B."/>
            <person name="Yamada T."/>
            <person name="Nagayasu Y."/>
            <person name="Doi K."/>
            <person name="Kasai Y."/>
            <person name="Jindo T."/>
            <person name="Kobayashi D."/>
            <person name="Shimada A."/>
            <person name="Toyoda A."/>
            <person name="Kuroki Y."/>
            <person name="Fujiyama A."/>
            <person name="Sasaki T."/>
            <person name="Shimizu A."/>
            <person name="Asakawa S."/>
            <person name="Shimizu N."/>
            <person name="Hashimoto S."/>
            <person name="Yang J."/>
            <person name="Lee Y."/>
            <person name="Matsushima K."/>
            <person name="Sugano S."/>
            <person name="Sakaizumi M."/>
            <person name="Narita T."/>
            <person name="Ohishi K."/>
            <person name="Haga S."/>
            <person name="Ohta F."/>
            <person name="Nomoto H."/>
            <person name="Nogata K."/>
            <person name="Morishita T."/>
            <person name="Endo T."/>
            <person name="Shin-I T."/>
            <person name="Takeda H."/>
            <person name="Morishita S."/>
            <person name="Kohara Y."/>
        </authorList>
    </citation>
    <scope>NUCLEOTIDE SEQUENCE [LARGE SCALE GENOMIC DNA]</scope>
    <source>
        <strain evidence="2 3">Hd-rR</strain>
    </source>
</reference>
<dbReference type="AlphaFoldDB" id="H2M892"/>
<reference evidence="2" key="3">
    <citation type="submission" date="2025-09" db="UniProtKB">
        <authorList>
            <consortium name="Ensembl"/>
        </authorList>
    </citation>
    <scope>IDENTIFICATION</scope>
    <source>
        <strain evidence="2">Hd-rR</strain>
    </source>
</reference>
<dbReference type="PANTHER" id="PTHR28589">
    <property type="entry name" value="28S RIBOSOMAL PROTEIN S34, MITOCHONDRIAL"/>
    <property type="match status" value="1"/>
</dbReference>
<feature type="signal peptide" evidence="1">
    <location>
        <begin position="1"/>
        <end position="18"/>
    </location>
</feature>
<dbReference type="Pfam" id="PF16053">
    <property type="entry name" value="MRP-S34"/>
    <property type="match status" value="1"/>
</dbReference>
<dbReference type="PANTHER" id="PTHR28589:SF1">
    <property type="entry name" value="SMALL RIBOSOMAL SUBUNIT PROTEIN MS34"/>
    <property type="match status" value="1"/>
</dbReference>